<dbReference type="Gene3D" id="1.25.40.10">
    <property type="entry name" value="Tetratricopeptide repeat domain"/>
    <property type="match status" value="1"/>
</dbReference>
<evidence type="ECO:0000313" key="1">
    <source>
        <dbReference type="EMBL" id="KNE63516.1"/>
    </source>
</evidence>
<keyword evidence="2" id="KW-1185">Reference proteome</keyword>
<sequence>MPLRMQVHRVHANLAQAYLQLGDTKAAALAAQTVLSHSPPCWKAHWRYTLAYRRLVLEGKRPLAEWVAVIEALRKVVMVHEPKELPLALVLKEDADGRAEFGLSKVGSGKDSGTLWGVGGSSSAAAAGTARSTDLDGMLQAAKDLLVVKDVSATLAWLACTAFPAVERHPEAARAPLDLAMFRLVTVIQEAPEAPRVLATSPTFATWLLHVWETMGAAEPVATAITSLIRSPLGRDVALLARMDADLWPASAHHVLELSTLPADAHRSALVDAVFALSMALKVTRPPWGLVEAVANASWVAEEAKLGILANVLRMRPDTAQSTVLAALTRMVERDAVHAVLWSKLGRLGGSVREALVQRAPEAVDAARSTAAWSAVVQLAVDVQNQTVSAAVLDGLLDYASDTIVDDDTVVGNAALLVARVNVPAATRSQWARLLLDALRMRYEAVRQRRGDQVKVSVVAENVVIALAKLYDVRQWVREGGGIELMTYCAPQGPRS</sequence>
<evidence type="ECO:0000313" key="2">
    <source>
        <dbReference type="Proteomes" id="UP000054350"/>
    </source>
</evidence>
<dbReference type="SUPFAM" id="SSF48452">
    <property type="entry name" value="TPR-like"/>
    <property type="match status" value="1"/>
</dbReference>
<protein>
    <submittedName>
        <fullName evidence="1">Uncharacterized protein</fullName>
    </submittedName>
</protein>
<organism evidence="1 2">
    <name type="scientific">Allomyces macrogynus (strain ATCC 38327)</name>
    <name type="common">Allomyces javanicus var. macrogynus</name>
    <dbReference type="NCBI Taxonomy" id="578462"/>
    <lineage>
        <taxon>Eukaryota</taxon>
        <taxon>Fungi</taxon>
        <taxon>Fungi incertae sedis</taxon>
        <taxon>Blastocladiomycota</taxon>
        <taxon>Blastocladiomycetes</taxon>
        <taxon>Blastocladiales</taxon>
        <taxon>Blastocladiaceae</taxon>
        <taxon>Allomyces</taxon>
    </lineage>
</organism>
<accession>A0A0L0SLV9</accession>
<dbReference type="InterPro" id="IPR011990">
    <property type="entry name" value="TPR-like_helical_dom_sf"/>
</dbReference>
<dbReference type="Proteomes" id="UP000054350">
    <property type="component" value="Unassembled WGS sequence"/>
</dbReference>
<reference evidence="2" key="2">
    <citation type="submission" date="2009-11" db="EMBL/GenBank/DDBJ databases">
        <title>The Genome Sequence of Allomyces macrogynus strain ATCC 38327.</title>
        <authorList>
            <consortium name="The Broad Institute Genome Sequencing Platform"/>
            <person name="Russ C."/>
            <person name="Cuomo C."/>
            <person name="Shea T."/>
            <person name="Young S.K."/>
            <person name="Zeng Q."/>
            <person name="Koehrsen M."/>
            <person name="Haas B."/>
            <person name="Borodovsky M."/>
            <person name="Guigo R."/>
            <person name="Alvarado L."/>
            <person name="Berlin A."/>
            <person name="Borenstein D."/>
            <person name="Chen Z."/>
            <person name="Engels R."/>
            <person name="Freedman E."/>
            <person name="Gellesch M."/>
            <person name="Goldberg J."/>
            <person name="Griggs A."/>
            <person name="Gujja S."/>
            <person name="Heiman D."/>
            <person name="Hepburn T."/>
            <person name="Howarth C."/>
            <person name="Jen D."/>
            <person name="Larson L."/>
            <person name="Lewis B."/>
            <person name="Mehta T."/>
            <person name="Park D."/>
            <person name="Pearson M."/>
            <person name="Roberts A."/>
            <person name="Saif S."/>
            <person name="Shenoy N."/>
            <person name="Sisk P."/>
            <person name="Stolte C."/>
            <person name="Sykes S."/>
            <person name="Walk T."/>
            <person name="White J."/>
            <person name="Yandava C."/>
            <person name="Burger G."/>
            <person name="Gray M.W."/>
            <person name="Holland P.W.H."/>
            <person name="King N."/>
            <person name="Lang F.B.F."/>
            <person name="Roger A.J."/>
            <person name="Ruiz-Trillo I."/>
            <person name="Lander E."/>
            <person name="Nusbaum C."/>
        </authorList>
    </citation>
    <scope>NUCLEOTIDE SEQUENCE [LARGE SCALE GENOMIC DNA]</scope>
    <source>
        <strain evidence="2">ATCC 38327</strain>
    </source>
</reference>
<name>A0A0L0SLV9_ALLM3</name>
<reference evidence="1 2" key="1">
    <citation type="submission" date="2009-11" db="EMBL/GenBank/DDBJ databases">
        <title>Annotation of Allomyces macrogynus ATCC 38327.</title>
        <authorList>
            <consortium name="The Broad Institute Genome Sequencing Platform"/>
            <person name="Russ C."/>
            <person name="Cuomo C."/>
            <person name="Burger G."/>
            <person name="Gray M.W."/>
            <person name="Holland P.W.H."/>
            <person name="King N."/>
            <person name="Lang F.B.F."/>
            <person name="Roger A.J."/>
            <person name="Ruiz-Trillo I."/>
            <person name="Young S.K."/>
            <person name="Zeng Q."/>
            <person name="Gargeya S."/>
            <person name="Fitzgerald M."/>
            <person name="Haas B."/>
            <person name="Abouelleil A."/>
            <person name="Alvarado L."/>
            <person name="Arachchi H.M."/>
            <person name="Berlin A."/>
            <person name="Chapman S.B."/>
            <person name="Gearin G."/>
            <person name="Goldberg J."/>
            <person name="Griggs A."/>
            <person name="Gujja S."/>
            <person name="Hansen M."/>
            <person name="Heiman D."/>
            <person name="Howarth C."/>
            <person name="Larimer J."/>
            <person name="Lui A."/>
            <person name="MacDonald P.J.P."/>
            <person name="McCowen C."/>
            <person name="Montmayeur A."/>
            <person name="Murphy C."/>
            <person name="Neiman D."/>
            <person name="Pearson M."/>
            <person name="Priest M."/>
            <person name="Roberts A."/>
            <person name="Saif S."/>
            <person name="Shea T."/>
            <person name="Sisk P."/>
            <person name="Stolte C."/>
            <person name="Sykes S."/>
            <person name="Wortman J."/>
            <person name="Nusbaum C."/>
            <person name="Birren B."/>
        </authorList>
    </citation>
    <scope>NUCLEOTIDE SEQUENCE [LARGE SCALE GENOMIC DNA]</scope>
    <source>
        <strain evidence="1 2">ATCC 38327</strain>
    </source>
</reference>
<dbReference type="AlphaFoldDB" id="A0A0L0SLV9"/>
<proteinExistence type="predicted"/>
<dbReference type="VEuPathDB" id="FungiDB:AMAG_08638"/>
<dbReference type="EMBL" id="GG745342">
    <property type="protein sequence ID" value="KNE63516.1"/>
    <property type="molecule type" value="Genomic_DNA"/>
</dbReference>
<gene>
    <name evidence="1" type="ORF">AMAG_08638</name>
</gene>